<dbReference type="GO" id="GO:0006168">
    <property type="term" value="P:adenine salvage"/>
    <property type="evidence" value="ECO:0007669"/>
    <property type="project" value="InterPro"/>
</dbReference>
<dbReference type="GO" id="GO:0016208">
    <property type="term" value="F:AMP binding"/>
    <property type="evidence" value="ECO:0007669"/>
    <property type="project" value="TreeGrafter"/>
</dbReference>
<dbReference type="CDD" id="cd06223">
    <property type="entry name" value="PRTases_typeI"/>
    <property type="match status" value="1"/>
</dbReference>
<dbReference type="GO" id="GO:0005737">
    <property type="term" value="C:cytoplasm"/>
    <property type="evidence" value="ECO:0007669"/>
    <property type="project" value="UniProtKB-SubCell"/>
</dbReference>
<dbReference type="InterPro" id="IPR029057">
    <property type="entry name" value="PRTase-like"/>
</dbReference>
<comment type="subcellular location">
    <subcellularLocation>
        <location evidence="3">Cytoplasm</location>
    </subcellularLocation>
</comment>
<dbReference type="OMA" id="QAYDLEY"/>
<evidence type="ECO:0000313" key="14">
    <source>
        <dbReference type="EMBL" id="ALC43384.1"/>
    </source>
</evidence>
<comment type="pathway">
    <text evidence="4">Purine metabolism; AMP biosynthesis via salvage pathway; AMP from adenine: step 1/1.</text>
</comment>
<evidence type="ECO:0000256" key="2">
    <source>
        <dbReference type="ARBA" id="ARBA00003968"/>
    </source>
</evidence>
<keyword evidence="12" id="KW-0660">Purine salvage</keyword>
<accession>A0A0M4ECZ8</accession>
<dbReference type="EMBL" id="CP012525">
    <property type="protein sequence ID" value="ALC43384.1"/>
    <property type="molecule type" value="Genomic_DNA"/>
</dbReference>
<feature type="domain" description="Phosphoribosyltransferase" evidence="13">
    <location>
        <begin position="47"/>
        <end position="169"/>
    </location>
</feature>
<evidence type="ECO:0000259" key="13">
    <source>
        <dbReference type="Pfam" id="PF00156"/>
    </source>
</evidence>
<dbReference type="STRING" id="30019.A0A0M4ECZ8"/>
<name>A0A0M4ECZ8_DROBS</name>
<dbReference type="PANTHER" id="PTHR32315:SF3">
    <property type="entry name" value="ADENINE PHOSPHORIBOSYLTRANSFERASE"/>
    <property type="match status" value="1"/>
</dbReference>
<comment type="catalytic activity">
    <reaction evidence="1">
        <text>AMP + diphosphate = 5-phospho-alpha-D-ribose 1-diphosphate + adenine</text>
        <dbReference type="Rhea" id="RHEA:16609"/>
        <dbReference type="ChEBI" id="CHEBI:16708"/>
        <dbReference type="ChEBI" id="CHEBI:33019"/>
        <dbReference type="ChEBI" id="CHEBI:58017"/>
        <dbReference type="ChEBI" id="CHEBI:456215"/>
        <dbReference type="EC" id="2.4.2.7"/>
    </reaction>
</comment>
<dbReference type="Proteomes" id="UP000494163">
    <property type="component" value="Chromosome 3L"/>
</dbReference>
<dbReference type="AlphaFoldDB" id="A0A0M4ECZ8"/>
<evidence type="ECO:0000256" key="4">
    <source>
        <dbReference type="ARBA" id="ARBA00004659"/>
    </source>
</evidence>
<protein>
    <recommendedName>
        <fullName evidence="8">Adenine phosphoribosyltransferase</fullName>
        <ecNumber evidence="7">2.4.2.7</ecNumber>
    </recommendedName>
</protein>
<dbReference type="UniPathway" id="UPA00588">
    <property type="reaction ID" value="UER00646"/>
</dbReference>
<dbReference type="GO" id="GO:0003999">
    <property type="term" value="F:adenine phosphoribosyltransferase activity"/>
    <property type="evidence" value="ECO:0007669"/>
    <property type="project" value="UniProtKB-EC"/>
</dbReference>
<dbReference type="OrthoDB" id="363185at2759"/>
<sequence length="181" mass="19857">MSEVSAADKLEYVKSKIGKHIDFPKKGIVFRDIFGALTDPDACVYLRDLLLQHIRAAHPDVELIVGLDSRGFLFNLLLATELGVGCAPIRKKGKLAGEVISVEYQLEYGTDTFEIQRAAIKPGQKVLLVDDLLATGGSLRAATELVRKVGGVVLESLVVIELEELQGRKKLDCNVHSLIQY</sequence>
<comment type="similarity">
    <text evidence="5">Belongs to the purine/pyrimidine phosphoribosyltransferase family.</text>
</comment>
<dbReference type="Pfam" id="PF00156">
    <property type="entry name" value="Pribosyltran"/>
    <property type="match status" value="1"/>
</dbReference>
<evidence type="ECO:0000256" key="5">
    <source>
        <dbReference type="ARBA" id="ARBA00008391"/>
    </source>
</evidence>
<evidence type="ECO:0000256" key="8">
    <source>
        <dbReference type="ARBA" id="ARBA00017366"/>
    </source>
</evidence>
<organism evidence="14 15">
    <name type="scientific">Drosophila busckii</name>
    <name type="common">Fruit fly</name>
    <dbReference type="NCBI Taxonomy" id="30019"/>
    <lineage>
        <taxon>Eukaryota</taxon>
        <taxon>Metazoa</taxon>
        <taxon>Ecdysozoa</taxon>
        <taxon>Arthropoda</taxon>
        <taxon>Hexapoda</taxon>
        <taxon>Insecta</taxon>
        <taxon>Pterygota</taxon>
        <taxon>Neoptera</taxon>
        <taxon>Endopterygota</taxon>
        <taxon>Diptera</taxon>
        <taxon>Brachycera</taxon>
        <taxon>Muscomorpha</taxon>
        <taxon>Ephydroidea</taxon>
        <taxon>Drosophilidae</taxon>
        <taxon>Drosophila</taxon>
    </lineage>
</organism>
<dbReference type="FunFam" id="3.40.50.2020:FF:000021">
    <property type="entry name" value="Adenine phosphoribosyltransferase"/>
    <property type="match status" value="1"/>
</dbReference>
<dbReference type="GO" id="GO:0002055">
    <property type="term" value="F:adenine binding"/>
    <property type="evidence" value="ECO:0007669"/>
    <property type="project" value="TreeGrafter"/>
</dbReference>
<comment type="subunit">
    <text evidence="6">Homodimer.</text>
</comment>
<evidence type="ECO:0000256" key="6">
    <source>
        <dbReference type="ARBA" id="ARBA00011738"/>
    </source>
</evidence>
<keyword evidence="9" id="KW-0963">Cytoplasm</keyword>
<evidence type="ECO:0000256" key="12">
    <source>
        <dbReference type="ARBA" id="ARBA00022726"/>
    </source>
</evidence>
<dbReference type="InterPro" id="IPR050054">
    <property type="entry name" value="UPRTase/APRTase"/>
</dbReference>
<keyword evidence="10" id="KW-0328">Glycosyltransferase</keyword>
<dbReference type="GO" id="GO:0006166">
    <property type="term" value="P:purine ribonucleoside salvage"/>
    <property type="evidence" value="ECO:0007669"/>
    <property type="project" value="UniProtKB-KW"/>
</dbReference>
<dbReference type="HAMAP" id="MF_00004">
    <property type="entry name" value="Aden_phosphoribosyltr"/>
    <property type="match status" value="1"/>
</dbReference>
<evidence type="ECO:0000256" key="9">
    <source>
        <dbReference type="ARBA" id="ARBA00022490"/>
    </source>
</evidence>
<dbReference type="SUPFAM" id="SSF53271">
    <property type="entry name" value="PRTase-like"/>
    <property type="match status" value="1"/>
</dbReference>
<evidence type="ECO:0000313" key="15">
    <source>
        <dbReference type="Proteomes" id="UP000494163"/>
    </source>
</evidence>
<dbReference type="NCBIfam" id="NF002636">
    <property type="entry name" value="PRK02304.1-5"/>
    <property type="match status" value="1"/>
</dbReference>
<dbReference type="InterPro" id="IPR005764">
    <property type="entry name" value="Ade_phspho_trans"/>
</dbReference>
<dbReference type="NCBIfam" id="TIGR01090">
    <property type="entry name" value="apt"/>
    <property type="match status" value="1"/>
</dbReference>
<evidence type="ECO:0000256" key="10">
    <source>
        <dbReference type="ARBA" id="ARBA00022676"/>
    </source>
</evidence>
<dbReference type="NCBIfam" id="NF002634">
    <property type="entry name" value="PRK02304.1-3"/>
    <property type="match status" value="1"/>
</dbReference>
<comment type="function">
    <text evidence="2">Catalyzes a salvage reaction resulting in the formation of AMP, that is energically less costly than de novo synthesis.</text>
</comment>
<dbReference type="PANTHER" id="PTHR32315">
    <property type="entry name" value="ADENINE PHOSPHORIBOSYLTRANSFERASE"/>
    <property type="match status" value="1"/>
</dbReference>
<reference evidence="14 15" key="1">
    <citation type="submission" date="2015-08" db="EMBL/GenBank/DDBJ databases">
        <title>Ancestral chromatin configuration constrains chromatin evolution on differentiating sex chromosomes in Drosophila.</title>
        <authorList>
            <person name="Zhou Q."/>
            <person name="Bachtrog D."/>
        </authorList>
    </citation>
    <scope>NUCLEOTIDE SEQUENCE [LARGE SCALE GENOMIC DNA]</scope>
    <source>
        <tissue evidence="14">Whole larvae</tissue>
    </source>
</reference>
<dbReference type="InterPro" id="IPR000836">
    <property type="entry name" value="PRTase_dom"/>
</dbReference>
<dbReference type="EC" id="2.4.2.7" evidence="7"/>
<evidence type="ECO:0000256" key="1">
    <source>
        <dbReference type="ARBA" id="ARBA00000868"/>
    </source>
</evidence>
<gene>
    <name evidence="14" type="ORF">Dbus_chr3Lg550</name>
</gene>
<evidence type="ECO:0000256" key="3">
    <source>
        <dbReference type="ARBA" id="ARBA00004496"/>
    </source>
</evidence>
<evidence type="ECO:0000256" key="7">
    <source>
        <dbReference type="ARBA" id="ARBA00011893"/>
    </source>
</evidence>
<dbReference type="Gene3D" id="3.40.50.2020">
    <property type="match status" value="1"/>
</dbReference>
<keyword evidence="15" id="KW-1185">Reference proteome</keyword>
<dbReference type="GO" id="GO:0044209">
    <property type="term" value="P:AMP salvage"/>
    <property type="evidence" value="ECO:0007669"/>
    <property type="project" value="UniProtKB-UniPathway"/>
</dbReference>
<keyword evidence="11" id="KW-0808">Transferase</keyword>
<proteinExistence type="inferred from homology"/>
<evidence type="ECO:0000256" key="11">
    <source>
        <dbReference type="ARBA" id="ARBA00022679"/>
    </source>
</evidence>